<evidence type="ECO:0000313" key="1">
    <source>
        <dbReference type="EMBL" id="SFR57882.1"/>
    </source>
</evidence>
<dbReference type="STRING" id="670154.SAMN04488002_3430"/>
<evidence type="ECO:0000313" key="2">
    <source>
        <dbReference type="Proteomes" id="UP000199658"/>
    </source>
</evidence>
<accession>A0A1I6HTV0</accession>
<organism evidence="1 2">
    <name type="scientific">Litoreibacter janthinus</name>
    <dbReference type="NCBI Taxonomy" id="670154"/>
    <lineage>
        <taxon>Bacteria</taxon>
        <taxon>Pseudomonadati</taxon>
        <taxon>Pseudomonadota</taxon>
        <taxon>Alphaproteobacteria</taxon>
        <taxon>Rhodobacterales</taxon>
        <taxon>Roseobacteraceae</taxon>
        <taxon>Litoreibacter</taxon>
    </lineage>
</organism>
<protein>
    <submittedName>
        <fullName evidence="1">Uncharacterized protein</fullName>
    </submittedName>
</protein>
<sequence length="53" mass="5914">MMQGEINGRSGLFCTCLAQGRKLLTTFETAVRSRVCWAVFKQGAYLGALQSKW</sequence>
<dbReference type="EMBL" id="FOYO01000001">
    <property type="protein sequence ID" value="SFR57882.1"/>
    <property type="molecule type" value="Genomic_DNA"/>
</dbReference>
<gene>
    <name evidence="1" type="ORF">SAMN04488002_3430</name>
</gene>
<proteinExistence type="predicted"/>
<keyword evidence="2" id="KW-1185">Reference proteome</keyword>
<dbReference type="Proteomes" id="UP000199658">
    <property type="component" value="Unassembled WGS sequence"/>
</dbReference>
<reference evidence="2" key="1">
    <citation type="submission" date="2016-10" db="EMBL/GenBank/DDBJ databases">
        <authorList>
            <person name="Varghese N."/>
            <person name="Submissions S."/>
        </authorList>
    </citation>
    <scope>NUCLEOTIDE SEQUENCE [LARGE SCALE GENOMIC DNA]</scope>
    <source>
        <strain evidence="2">DSM 26921</strain>
    </source>
</reference>
<dbReference type="AlphaFoldDB" id="A0A1I6HTV0"/>
<name>A0A1I6HTV0_9RHOB</name>